<evidence type="ECO:0000313" key="1">
    <source>
        <dbReference type="EMBL" id="PZQ79358.1"/>
    </source>
</evidence>
<sequence length="94" mass="9792">MTNEFQLSGTSASEALAGTLTEEAFASLGGGQIAYVKSISSEEASSLFPQARLAPGLQLYTLHAADGTPMMLTDSREAAIASAMQNELQTVSLH</sequence>
<accession>A0A2W5QQ68</accession>
<protein>
    <submittedName>
        <fullName evidence="1">DUF1150 domain-containing protein</fullName>
    </submittedName>
</protein>
<dbReference type="AlphaFoldDB" id="A0A2W5QQ68"/>
<organism evidence="1 2">
    <name type="scientific">Ancylobacter novellus</name>
    <name type="common">Thiobacillus novellus</name>
    <dbReference type="NCBI Taxonomy" id="921"/>
    <lineage>
        <taxon>Bacteria</taxon>
        <taxon>Pseudomonadati</taxon>
        <taxon>Pseudomonadota</taxon>
        <taxon>Alphaproteobacteria</taxon>
        <taxon>Hyphomicrobiales</taxon>
        <taxon>Xanthobacteraceae</taxon>
        <taxon>Ancylobacter</taxon>
    </lineage>
</organism>
<name>A0A2W5QQ68_ANCNO</name>
<proteinExistence type="predicted"/>
<dbReference type="EMBL" id="QFQD01000092">
    <property type="protein sequence ID" value="PZQ79358.1"/>
    <property type="molecule type" value="Genomic_DNA"/>
</dbReference>
<comment type="caution">
    <text evidence="1">The sequence shown here is derived from an EMBL/GenBank/DDBJ whole genome shotgun (WGS) entry which is preliminary data.</text>
</comment>
<reference evidence="1 2" key="1">
    <citation type="submission" date="2017-08" db="EMBL/GenBank/DDBJ databases">
        <title>Infants hospitalized years apart are colonized by the same room-sourced microbial strains.</title>
        <authorList>
            <person name="Brooks B."/>
            <person name="Olm M.R."/>
            <person name="Firek B.A."/>
            <person name="Baker R."/>
            <person name="Thomas B.C."/>
            <person name="Morowitz M.J."/>
            <person name="Banfield J.F."/>
        </authorList>
    </citation>
    <scope>NUCLEOTIDE SEQUENCE [LARGE SCALE GENOMIC DNA]</scope>
    <source>
        <strain evidence="1">S2_005_001_R2_27</strain>
    </source>
</reference>
<evidence type="ECO:0000313" key="2">
    <source>
        <dbReference type="Proteomes" id="UP000248887"/>
    </source>
</evidence>
<gene>
    <name evidence="1" type="ORF">DI549_20390</name>
</gene>
<dbReference type="Pfam" id="PF06620">
    <property type="entry name" value="DUF1150"/>
    <property type="match status" value="1"/>
</dbReference>
<dbReference type="InterPro" id="IPR009531">
    <property type="entry name" value="DUF1150"/>
</dbReference>
<dbReference type="Proteomes" id="UP000248887">
    <property type="component" value="Unassembled WGS sequence"/>
</dbReference>